<dbReference type="RefSeq" id="WP_157986467.1">
    <property type="nucleotide sequence ID" value="NZ_CP029600.1"/>
</dbReference>
<reference evidence="3 4" key="1">
    <citation type="submission" date="2018-05" db="EMBL/GenBank/DDBJ databases">
        <title>Chitinophaga sp. nov., isolated from rhizosphere soil of Alhagi.</title>
        <authorList>
            <person name="Liu Y."/>
        </authorList>
    </citation>
    <scope>NUCLEOTIDE SEQUENCE [LARGE SCALE GENOMIC DNA]</scope>
    <source>
        <strain evidence="3 4">T22</strain>
    </source>
</reference>
<feature type="chain" id="PRO_5046300461" evidence="2">
    <location>
        <begin position="20"/>
        <end position="187"/>
    </location>
</feature>
<evidence type="ECO:0000256" key="1">
    <source>
        <dbReference type="SAM" id="MobiDB-lite"/>
    </source>
</evidence>
<feature type="signal peptide" evidence="2">
    <location>
        <begin position="1"/>
        <end position="19"/>
    </location>
</feature>
<feature type="region of interest" description="Disordered" evidence="1">
    <location>
        <begin position="35"/>
        <end position="76"/>
    </location>
</feature>
<keyword evidence="2" id="KW-0732">Signal</keyword>
<protein>
    <submittedName>
        <fullName evidence="3">Uncharacterized protein</fullName>
    </submittedName>
</protein>
<dbReference type="EMBL" id="CP029600">
    <property type="protein sequence ID" value="AWO02053.1"/>
    <property type="molecule type" value="Genomic_DNA"/>
</dbReference>
<evidence type="ECO:0000256" key="2">
    <source>
        <dbReference type="SAM" id="SignalP"/>
    </source>
</evidence>
<name>A0ABM6WDH0_9BACT</name>
<organism evidence="3 4">
    <name type="scientific">Chitinophaga alhagiae</name>
    <dbReference type="NCBI Taxonomy" id="2203219"/>
    <lineage>
        <taxon>Bacteria</taxon>
        <taxon>Pseudomonadati</taxon>
        <taxon>Bacteroidota</taxon>
        <taxon>Chitinophagia</taxon>
        <taxon>Chitinophagales</taxon>
        <taxon>Chitinophagaceae</taxon>
        <taxon>Chitinophaga</taxon>
    </lineage>
</organism>
<evidence type="ECO:0000313" key="3">
    <source>
        <dbReference type="EMBL" id="AWO02053.1"/>
    </source>
</evidence>
<feature type="compositionally biased region" description="Polar residues" evidence="1">
    <location>
        <begin position="63"/>
        <end position="76"/>
    </location>
</feature>
<gene>
    <name evidence="3" type="ORF">DLD77_10275</name>
</gene>
<keyword evidence="4" id="KW-1185">Reference proteome</keyword>
<dbReference type="Proteomes" id="UP000246099">
    <property type="component" value="Chromosome"/>
</dbReference>
<evidence type="ECO:0000313" key="4">
    <source>
        <dbReference type="Proteomes" id="UP000246099"/>
    </source>
</evidence>
<accession>A0ABM6WDH0</accession>
<proteinExistence type="predicted"/>
<sequence length="187" mass="18672">MKTKGCMFIALIISGAAFGQQVTVKQEQSVKAEGKVRARHASAQAGAQSDNKAEGNVNGIGQGNQDAGSASGQGTVAVNTAGPTANTALQQASNAILRDGIAVASSSEAATNAEAAPGQQLQTAAMEATANTAQQLQVVNDRLIKTGAAGKNAAASLNATANNALKIKAMPVKINTRVISAAGLSLF</sequence>